<evidence type="ECO:0000256" key="1">
    <source>
        <dbReference type="SAM" id="MobiDB-lite"/>
    </source>
</evidence>
<dbReference type="InterPro" id="IPR052967">
    <property type="entry name" value="Stress_Response_Assoc"/>
</dbReference>
<dbReference type="Pfam" id="PF09557">
    <property type="entry name" value="DUF2382"/>
    <property type="match status" value="1"/>
</dbReference>
<feature type="region of interest" description="Disordered" evidence="1">
    <location>
        <begin position="217"/>
        <end position="270"/>
    </location>
</feature>
<dbReference type="RefSeq" id="WP_176064185.1">
    <property type="nucleotide sequence ID" value="NZ_BJTG01000003.1"/>
</dbReference>
<name>A0A7I9VKQ6_9BACT</name>
<keyword evidence="4" id="KW-1185">Reference proteome</keyword>
<dbReference type="PANTHER" id="PTHR38463">
    <property type="entry name" value="STRESS RESPONSE PROTEIN YSNF"/>
    <property type="match status" value="1"/>
</dbReference>
<gene>
    <name evidence="3" type="ORF">AMYX_14400</name>
</gene>
<dbReference type="EMBL" id="BJTG01000003">
    <property type="protein sequence ID" value="GEJ56699.1"/>
    <property type="molecule type" value="Genomic_DNA"/>
</dbReference>
<feature type="region of interest" description="Disordered" evidence="1">
    <location>
        <begin position="72"/>
        <end position="98"/>
    </location>
</feature>
<dbReference type="NCBIfam" id="TIGR02271">
    <property type="entry name" value="YsnF/AvaK domain"/>
    <property type="match status" value="1"/>
</dbReference>
<sequence length="270" mass="29731">MIERGLIREGMTVHSAEGDKLGKVIACDASTFVIEKGFFFPKDYVARFEDVADVQGDDIHLLRGREALGEAGTARREGTFSEGSSVMGPGGGIETSAAEPGIPAERARSTAGRQEELRVPIAEEELDVAKRVKDAGEVRLRKDVVTETKHVDVPVTREEVHVERVPTGEARAVGPGEASFQEQTVSMPIREEELEVRKRPVVKEEVRLRKDRVVEQRAADAEVRREEVRVEGEGARGEDVRKHLDVEEGSPASFGEDSGALEPTRREPEE</sequence>
<proteinExistence type="predicted"/>
<organism evidence="3 4">
    <name type="scientific">Anaeromyxobacter diazotrophicus</name>
    <dbReference type="NCBI Taxonomy" id="2590199"/>
    <lineage>
        <taxon>Bacteria</taxon>
        <taxon>Pseudomonadati</taxon>
        <taxon>Myxococcota</taxon>
        <taxon>Myxococcia</taxon>
        <taxon>Myxococcales</taxon>
        <taxon>Cystobacterineae</taxon>
        <taxon>Anaeromyxobacteraceae</taxon>
        <taxon>Anaeromyxobacter</taxon>
    </lineage>
</organism>
<dbReference type="InterPro" id="IPR019060">
    <property type="entry name" value="DUF2382"/>
</dbReference>
<dbReference type="AlphaFoldDB" id="A0A7I9VKQ6"/>
<evidence type="ECO:0000259" key="2">
    <source>
        <dbReference type="Pfam" id="PF09557"/>
    </source>
</evidence>
<dbReference type="PANTHER" id="PTHR38463:SF1">
    <property type="entry name" value="STRESS RESPONSE PROTEIN YSNF"/>
    <property type="match status" value="1"/>
</dbReference>
<comment type="caution">
    <text evidence="3">The sequence shown here is derived from an EMBL/GenBank/DDBJ whole genome shotgun (WGS) entry which is preliminary data.</text>
</comment>
<accession>A0A7I9VKQ6</accession>
<feature type="domain" description="DUF2382" evidence="2">
    <location>
        <begin position="120"/>
        <end position="230"/>
    </location>
</feature>
<evidence type="ECO:0000313" key="3">
    <source>
        <dbReference type="EMBL" id="GEJ56699.1"/>
    </source>
</evidence>
<feature type="compositionally biased region" description="Basic and acidic residues" evidence="1">
    <location>
        <begin position="217"/>
        <end position="246"/>
    </location>
</feature>
<protein>
    <recommendedName>
        <fullName evidence="2">DUF2382 domain-containing protein</fullName>
    </recommendedName>
</protein>
<dbReference type="Proteomes" id="UP000503640">
    <property type="component" value="Unassembled WGS sequence"/>
</dbReference>
<evidence type="ECO:0000313" key="4">
    <source>
        <dbReference type="Proteomes" id="UP000503640"/>
    </source>
</evidence>
<reference evidence="4" key="1">
    <citation type="journal article" date="2020" name="Appl. Environ. Microbiol.">
        <title>Diazotrophic Anaeromyxobacter Isolates from Soils.</title>
        <authorList>
            <person name="Masuda Y."/>
            <person name="Yamanaka H."/>
            <person name="Xu Z.X."/>
            <person name="Shiratori Y."/>
            <person name="Aono T."/>
            <person name="Amachi S."/>
            <person name="Senoo K."/>
            <person name="Itoh H."/>
        </authorList>
    </citation>
    <scope>NUCLEOTIDE SEQUENCE [LARGE SCALE GENOMIC DNA]</scope>
    <source>
        <strain evidence="4">R267</strain>
    </source>
</reference>